<evidence type="ECO:0000256" key="1">
    <source>
        <dbReference type="SAM" id="MobiDB-lite"/>
    </source>
</evidence>
<feature type="region of interest" description="Disordered" evidence="1">
    <location>
        <begin position="1"/>
        <end position="36"/>
    </location>
</feature>
<gene>
    <name evidence="2" type="ORF">GYMLUDRAFT_494797</name>
</gene>
<dbReference type="AlphaFoldDB" id="A0A0D0C5V5"/>
<reference evidence="2 3" key="1">
    <citation type="submission" date="2014-04" db="EMBL/GenBank/DDBJ databases">
        <title>Evolutionary Origins and Diversification of the Mycorrhizal Mutualists.</title>
        <authorList>
            <consortium name="DOE Joint Genome Institute"/>
            <consortium name="Mycorrhizal Genomics Consortium"/>
            <person name="Kohler A."/>
            <person name="Kuo A."/>
            <person name="Nagy L.G."/>
            <person name="Floudas D."/>
            <person name="Copeland A."/>
            <person name="Barry K.W."/>
            <person name="Cichocki N."/>
            <person name="Veneault-Fourrey C."/>
            <person name="LaButti K."/>
            <person name="Lindquist E.A."/>
            <person name="Lipzen A."/>
            <person name="Lundell T."/>
            <person name="Morin E."/>
            <person name="Murat C."/>
            <person name="Riley R."/>
            <person name="Ohm R."/>
            <person name="Sun H."/>
            <person name="Tunlid A."/>
            <person name="Henrissat B."/>
            <person name="Grigoriev I.V."/>
            <person name="Hibbett D.S."/>
            <person name="Martin F."/>
        </authorList>
    </citation>
    <scope>NUCLEOTIDE SEQUENCE [LARGE SCALE GENOMIC DNA]</scope>
    <source>
        <strain evidence="2 3">FD-317 M1</strain>
    </source>
</reference>
<dbReference type="Proteomes" id="UP000053593">
    <property type="component" value="Unassembled WGS sequence"/>
</dbReference>
<dbReference type="HOGENOM" id="CLU_2979297_0_0_1"/>
<dbReference type="EMBL" id="KN834932">
    <property type="protein sequence ID" value="KIK50083.1"/>
    <property type="molecule type" value="Genomic_DNA"/>
</dbReference>
<evidence type="ECO:0000313" key="2">
    <source>
        <dbReference type="EMBL" id="KIK50083.1"/>
    </source>
</evidence>
<protein>
    <submittedName>
        <fullName evidence="2">Uncharacterized protein</fullName>
    </submittedName>
</protein>
<evidence type="ECO:0000313" key="3">
    <source>
        <dbReference type="Proteomes" id="UP000053593"/>
    </source>
</evidence>
<sequence length="58" mass="6576">MRTQVSRQLKLKSHRPNSNASPIPLPPLPIATRKPQTSPSSYEILYQMSPMFPLENSI</sequence>
<keyword evidence="3" id="KW-1185">Reference proteome</keyword>
<organism evidence="2 3">
    <name type="scientific">Collybiopsis luxurians FD-317 M1</name>
    <dbReference type="NCBI Taxonomy" id="944289"/>
    <lineage>
        <taxon>Eukaryota</taxon>
        <taxon>Fungi</taxon>
        <taxon>Dikarya</taxon>
        <taxon>Basidiomycota</taxon>
        <taxon>Agaricomycotina</taxon>
        <taxon>Agaricomycetes</taxon>
        <taxon>Agaricomycetidae</taxon>
        <taxon>Agaricales</taxon>
        <taxon>Marasmiineae</taxon>
        <taxon>Omphalotaceae</taxon>
        <taxon>Collybiopsis</taxon>
        <taxon>Collybiopsis luxurians</taxon>
    </lineage>
</organism>
<proteinExistence type="predicted"/>
<name>A0A0D0C5V5_9AGAR</name>
<accession>A0A0D0C5V5</accession>